<keyword evidence="3" id="KW-1185">Reference proteome</keyword>
<dbReference type="RefSeq" id="WP_115481230.1">
    <property type="nucleotide sequence ID" value="NZ_QRCT01000014.1"/>
</dbReference>
<dbReference type="OrthoDB" id="2048617at2"/>
<proteinExistence type="predicted"/>
<gene>
    <name evidence="2" type="ORF">DWV06_05775</name>
</gene>
<organism evidence="2 3">
    <name type="scientific">Anaerosacchariphilus polymeriproducens</name>
    <dbReference type="NCBI Taxonomy" id="1812858"/>
    <lineage>
        <taxon>Bacteria</taxon>
        <taxon>Bacillati</taxon>
        <taxon>Bacillota</taxon>
        <taxon>Clostridia</taxon>
        <taxon>Lachnospirales</taxon>
        <taxon>Lachnospiraceae</taxon>
        <taxon>Anaerosacchariphilus</taxon>
    </lineage>
</organism>
<dbReference type="EMBL" id="QRCT01000014">
    <property type="protein sequence ID" value="RDU24206.1"/>
    <property type="molecule type" value="Genomic_DNA"/>
</dbReference>
<sequence>MKNLKSAVVLMLAGIISLSTVTGCSTVTKMLKKGATLDYSQGAWKEENKLYENKSLKMQFEVPEGWTSMSSEQMDQMLESGKQFLSDEQEKQYDSLEKALNHEFVIQKGYESVQFAVENLDLTVKKADMDEKTYIEALKKQLLSAQGVTYSYEDTYKQKIGGKEFTVLPANVNNGAMYQIYALRNEGGYMIQIIATYNSGSEDAIKGILEKNFKELASK</sequence>
<evidence type="ECO:0000256" key="1">
    <source>
        <dbReference type="SAM" id="SignalP"/>
    </source>
</evidence>
<evidence type="ECO:0000313" key="3">
    <source>
        <dbReference type="Proteomes" id="UP000255036"/>
    </source>
</evidence>
<feature type="chain" id="PRO_5039076335" description="PsbP C-terminal domain-containing protein" evidence="1">
    <location>
        <begin position="22"/>
        <end position="219"/>
    </location>
</feature>
<accession>A0A371AXA1</accession>
<name>A0A371AXA1_9FIRM</name>
<dbReference type="AlphaFoldDB" id="A0A371AXA1"/>
<dbReference type="Proteomes" id="UP000255036">
    <property type="component" value="Unassembled WGS sequence"/>
</dbReference>
<dbReference type="PROSITE" id="PS51257">
    <property type="entry name" value="PROKAR_LIPOPROTEIN"/>
    <property type="match status" value="1"/>
</dbReference>
<comment type="caution">
    <text evidence="2">The sequence shown here is derived from an EMBL/GenBank/DDBJ whole genome shotgun (WGS) entry which is preliminary data.</text>
</comment>
<evidence type="ECO:0000313" key="2">
    <source>
        <dbReference type="EMBL" id="RDU24206.1"/>
    </source>
</evidence>
<reference evidence="2 3" key="1">
    <citation type="submission" date="2018-07" db="EMBL/GenBank/DDBJ databases">
        <title>Anaerosacharophilus polymeroproducens gen. nov. sp. nov., an anaerobic bacterium isolated from salt field.</title>
        <authorList>
            <person name="Kim W."/>
            <person name="Yang S.-H."/>
            <person name="Oh J."/>
            <person name="Lee J.-H."/>
            <person name="Kwon K.K."/>
        </authorList>
    </citation>
    <scope>NUCLEOTIDE SEQUENCE [LARGE SCALE GENOMIC DNA]</scope>
    <source>
        <strain evidence="2 3">MCWD5</strain>
    </source>
</reference>
<keyword evidence="1" id="KW-0732">Signal</keyword>
<feature type="signal peptide" evidence="1">
    <location>
        <begin position="1"/>
        <end position="21"/>
    </location>
</feature>
<protein>
    <recommendedName>
        <fullName evidence="4">PsbP C-terminal domain-containing protein</fullName>
    </recommendedName>
</protein>
<evidence type="ECO:0008006" key="4">
    <source>
        <dbReference type="Google" id="ProtNLM"/>
    </source>
</evidence>